<evidence type="ECO:0000313" key="2">
    <source>
        <dbReference type="EMBL" id="GLY89989.1"/>
    </source>
</evidence>
<sequence>MKSSSTVVFDSAALRRAASGIDLLLSRVASFEQAAGQAAGSLAGSHPWGLLGEVYLREGCTSMMNGFGEHLRHMNDALTGARDRIARSADTYSAAGEYCLDVLNSVREDQAAASGALRRLNPASRFYNEHRILNGAMIALPYPLGSLGSSTLDGVRFIGDLTSGDPYNISTDLANLGADATQALFEIPQALIWISRNPLDYLVQTGITFLLNAFYWTKYLADCVTGTPSPPARPPTTTTASPKAAINSPRTSPPPSTPASPMETGTERRRTPRVTGSRCCGTESTTPGATPTRSPPCSSSPARSWEPSKESSKEPSPASSSGR</sequence>
<proteinExistence type="predicted"/>
<feature type="compositionally biased region" description="Low complexity" evidence="1">
    <location>
        <begin position="235"/>
        <end position="250"/>
    </location>
</feature>
<reference evidence="2" key="1">
    <citation type="submission" date="2023-03" db="EMBL/GenBank/DDBJ databases">
        <title>Actinoallomurus iriomotensis NBRC 103684.</title>
        <authorList>
            <person name="Ichikawa N."/>
            <person name="Sato H."/>
            <person name="Tonouchi N."/>
        </authorList>
    </citation>
    <scope>NUCLEOTIDE SEQUENCE</scope>
    <source>
        <strain evidence="2">NBRC 103684</strain>
    </source>
</reference>
<dbReference type="Proteomes" id="UP001165074">
    <property type="component" value="Unassembled WGS sequence"/>
</dbReference>
<organism evidence="2 3">
    <name type="scientific">Actinoallomurus iriomotensis</name>
    <dbReference type="NCBI Taxonomy" id="478107"/>
    <lineage>
        <taxon>Bacteria</taxon>
        <taxon>Bacillati</taxon>
        <taxon>Actinomycetota</taxon>
        <taxon>Actinomycetes</taxon>
        <taxon>Streptosporangiales</taxon>
        <taxon>Thermomonosporaceae</taxon>
        <taxon>Actinoallomurus</taxon>
    </lineage>
</organism>
<evidence type="ECO:0000313" key="3">
    <source>
        <dbReference type="Proteomes" id="UP001165074"/>
    </source>
</evidence>
<comment type="caution">
    <text evidence="2">The sequence shown here is derived from an EMBL/GenBank/DDBJ whole genome shotgun (WGS) entry which is preliminary data.</text>
</comment>
<feature type="compositionally biased region" description="Low complexity" evidence="1">
    <location>
        <begin position="289"/>
        <end position="305"/>
    </location>
</feature>
<dbReference type="EMBL" id="BSTK01000015">
    <property type="protein sequence ID" value="GLY89989.1"/>
    <property type="molecule type" value="Genomic_DNA"/>
</dbReference>
<dbReference type="RefSeq" id="WP_285580605.1">
    <property type="nucleotide sequence ID" value="NZ_BSTK01000015.1"/>
</dbReference>
<accession>A0A9W6S9T6</accession>
<keyword evidence="3" id="KW-1185">Reference proteome</keyword>
<protein>
    <submittedName>
        <fullName evidence="2">Uncharacterized protein</fullName>
    </submittedName>
</protein>
<feature type="compositionally biased region" description="Low complexity" evidence="1">
    <location>
        <begin position="314"/>
        <end position="323"/>
    </location>
</feature>
<gene>
    <name evidence="2" type="ORF">Airi02_079180</name>
</gene>
<dbReference type="AlphaFoldDB" id="A0A9W6S9T6"/>
<feature type="region of interest" description="Disordered" evidence="1">
    <location>
        <begin position="228"/>
        <end position="323"/>
    </location>
</feature>
<evidence type="ECO:0000256" key="1">
    <source>
        <dbReference type="SAM" id="MobiDB-lite"/>
    </source>
</evidence>
<name>A0A9W6S9T6_9ACTN</name>